<evidence type="ECO:0000313" key="2">
    <source>
        <dbReference type="EMBL" id="KAG5646400.1"/>
    </source>
</evidence>
<organism evidence="2 3">
    <name type="scientific">Sphagnurus paluster</name>
    <dbReference type="NCBI Taxonomy" id="117069"/>
    <lineage>
        <taxon>Eukaryota</taxon>
        <taxon>Fungi</taxon>
        <taxon>Dikarya</taxon>
        <taxon>Basidiomycota</taxon>
        <taxon>Agaricomycotina</taxon>
        <taxon>Agaricomycetes</taxon>
        <taxon>Agaricomycetidae</taxon>
        <taxon>Agaricales</taxon>
        <taxon>Tricholomatineae</taxon>
        <taxon>Lyophyllaceae</taxon>
        <taxon>Sphagnurus</taxon>
    </lineage>
</organism>
<reference evidence="2" key="1">
    <citation type="submission" date="2021-02" db="EMBL/GenBank/DDBJ databases">
        <authorList>
            <person name="Nieuwenhuis M."/>
            <person name="Van De Peppel L.J.J."/>
        </authorList>
    </citation>
    <scope>NUCLEOTIDE SEQUENCE</scope>
    <source>
        <strain evidence="2">D49</strain>
    </source>
</reference>
<name>A0A9P7GBS6_9AGAR</name>
<gene>
    <name evidence="2" type="ORF">H0H81_008423</name>
</gene>
<reference evidence="2" key="2">
    <citation type="submission" date="2021-10" db="EMBL/GenBank/DDBJ databases">
        <title>Phylogenomics reveals ancestral predisposition of the termite-cultivated fungus Termitomyces towards a domesticated lifestyle.</title>
        <authorList>
            <person name="Auxier B."/>
            <person name="Grum-Grzhimaylo A."/>
            <person name="Cardenas M.E."/>
            <person name="Lodge J.D."/>
            <person name="Laessoe T."/>
            <person name="Pedersen O."/>
            <person name="Smith M.E."/>
            <person name="Kuyper T.W."/>
            <person name="Franco-Molano E.A."/>
            <person name="Baroni T.J."/>
            <person name="Aanen D.K."/>
        </authorList>
    </citation>
    <scope>NUCLEOTIDE SEQUENCE</scope>
    <source>
        <strain evidence="2">D49</strain>
    </source>
</reference>
<feature type="non-terminal residue" evidence="2">
    <location>
        <position position="1"/>
    </location>
</feature>
<comment type="caution">
    <text evidence="2">The sequence shown here is derived from an EMBL/GenBank/DDBJ whole genome shotgun (WGS) entry which is preliminary data.</text>
</comment>
<keyword evidence="3" id="KW-1185">Reference proteome</keyword>
<sequence length="69" mass="7469">ARGKGKPKAEQDGPGPSKKGKGKEKAKGKEPDGLQSRKGKLKKTEEDNKEPMASRSCIIVFQEHLPSPN</sequence>
<dbReference type="Proteomes" id="UP000717328">
    <property type="component" value="Unassembled WGS sequence"/>
</dbReference>
<evidence type="ECO:0000313" key="3">
    <source>
        <dbReference type="Proteomes" id="UP000717328"/>
    </source>
</evidence>
<dbReference type="EMBL" id="JABCKI010002339">
    <property type="protein sequence ID" value="KAG5646400.1"/>
    <property type="molecule type" value="Genomic_DNA"/>
</dbReference>
<proteinExistence type="predicted"/>
<feature type="region of interest" description="Disordered" evidence="1">
    <location>
        <begin position="1"/>
        <end position="69"/>
    </location>
</feature>
<protein>
    <submittedName>
        <fullName evidence="2">Uncharacterized protein</fullName>
    </submittedName>
</protein>
<evidence type="ECO:0000256" key="1">
    <source>
        <dbReference type="SAM" id="MobiDB-lite"/>
    </source>
</evidence>
<feature type="compositionally biased region" description="Basic and acidic residues" evidence="1">
    <location>
        <begin position="23"/>
        <end position="32"/>
    </location>
</feature>
<feature type="compositionally biased region" description="Basic and acidic residues" evidence="1">
    <location>
        <begin position="42"/>
        <end position="52"/>
    </location>
</feature>
<dbReference type="AlphaFoldDB" id="A0A9P7GBS6"/>
<accession>A0A9P7GBS6</accession>